<sequence length="179" mass="20102">MSRLSRVPLKARESVFTAGPEHYIGDTQAICPPSLFECVAAMEDCCEETFEAQHLLRNGTRDFPRMTKVLQSERVFELTTEGTVKKYQRGLVDDIEPTVSELLSRAEQGLASLEKKEATLQSRLDNGPGNAKPTAGITAAQKSEARRLFLLSKQRERLEQQARALEEEVMLLEARAHKK</sequence>
<dbReference type="OMA" id="DCCEEAH"/>
<dbReference type="GeneID" id="6015724"/>
<keyword evidence="10" id="KW-0539">Nucleus</keyword>
<keyword evidence="6" id="KW-0158">Chromosome</keyword>
<dbReference type="PANTHER" id="PTHR28262">
    <property type="entry name" value="DASH COMPLEX SUBUNIT SPC19"/>
    <property type="match status" value="1"/>
</dbReference>
<dbReference type="FunCoup" id="A8P6B1">
    <property type="interactions" value="39"/>
</dbReference>
<evidence type="ECO:0000256" key="9">
    <source>
        <dbReference type="ARBA" id="ARBA00023212"/>
    </source>
</evidence>
<evidence type="ECO:0000256" key="4">
    <source>
        <dbReference type="ARBA" id="ARBA00008952"/>
    </source>
</evidence>
<dbReference type="Pfam" id="PF08287">
    <property type="entry name" value="DASH_Spc19"/>
    <property type="match status" value="1"/>
</dbReference>
<evidence type="ECO:0000256" key="5">
    <source>
        <dbReference type="ARBA" id="ARBA00016329"/>
    </source>
</evidence>
<evidence type="ECO:0000313" key="14">
    <source>
        <dbReference type="EMBL" id="EAU82687.1"/>
    </source>
</evidence>
<dbReference type="VEuPathDB" id="FungiDB:CC1G_08844"/>
<protein>
    <recommendedName>
        <fullName evidence="5">DASH complex subunit SPC19</fullName>
    </recommendedName>
    <alternativeName>
        <fullName evidence="12">Outer kinetochore protein SPC19</fullName>
    </alternativeName>
</protein>
<dbReference type="InParanoid" id="A8P6B1"/>
<keyword evidence="9" id="KW-0206">Cytoskeleton</keyword>
<dbReference type="RefSeq" id="XP_001839118.1">
    <property type="nucleotide sequence ID" value="XM_001839066.1"/>
</dbReference>
<evidence type="ECO:0000256" key="2">
    <source>
        <dbReference type="ARBA" id="ARBA00004186"/>
    </source>
</evidence>
<keyword evidence="15" id="KW-1185">Reference proteome</keyword>
<evidence type="ECO:0000256" key="12">
    <source>
        <dbReference type="ARBA" id="ARBA00032583"/>
    </source>
</evidence>
<dbReference type="Proteomes" id="UP000001861">
    <property type="component" value="Unassembled WGS sequence"/>
</dbReference>
<evidence type="ECO:0000256" key="1">
    <source>
        <dbReference type="ARBA" id="ARBA00004123"/>
    </source>
</evidence>
<comment type="similarity">
    <text evidence="4">Belongs to the DASH complex SPC19 family.</text>
</comment>
<reference evidence="14 15" key="1">
    <citation type="journal article" date="2010" name="Proc. Natl. Acad. Sci. U.S.A.">
        <title>Insights into evolution of multicellular fungi from the assembled chromosomes of the mushroom Coprinopsis cinerea (Coprinus cinereus).</title>
        <authorList>
            <person name="Stajich J.E."/>
            <person name="Wilke S.K."/>
            <person name="Ahren D."/>
            <person name="Au C.H."/>
            <person name="Birren B.W."/>
            <person name="Borodovsky M."/>
            <person name="Burns C."/>
            <person name="Canback B."/>
            <person name="Casselton L.A."/>
            <person name="Cheng C.K."/>
            <person name="Deng J."/>
            <person name="Dietrich F.S."/>
            <person name="Fargo D.C."/>
            <person name="Farman M.L."/>
            <person name="Gathman A.C."/>
            <person name="Goldberg J."/>
            <person name="Guigo R."/>
            <person name="Hoegger P.J."/>
            <person name="Hooker J.B."/>
            <person name="Huggins A."/>
            <person name="James T.Y."/>
            <person name="Kamada T."/>
            <person name="Kilaru S."/>
            <person name="Kodira C."/>
            <person name="Kues U."/>
            <person name="Kupfer D."/>
            <person name="Kwan H.S."/>
            <person name="Lomsadze A."/>
            <person name="Li W."/>
            <person name="Lilly W.W."/>
            <person name="Ma L.J."/>
            <person name="Mackey A.J."/>
            <person name="Manning G."/>
            <person name="Martin F."/>
            <person name="Muraguchi H."/>
            <person name="Natvig D.O."/>
            <person name="Palmerini H."/>
            <person name="Ramesh M.A."/>
            <person name="Rehmeyer C.J."/>
            <person name="Roe B.A."/>
            <person name="Shenoy N."/>
            <person name="Stanke M."/>
            <person name="Ter-Hovhannisyan V."/>
            <person name="Tunlid A."/>
            <person name="Velagapudi R."/>
            <person name="Vision T.J."/>
            <person name="Zeng Q."/>
            <person name="Zolan M.E."/>
            <person name="Pukkila P.J."/>
        </authorList>
    </citation>
    <scope>NUCLEOTIDE SEQUENCE [LARGE SCALE GENOMIC DNA]</scope>
    <source>
        <strain evidence="15">Okayama-7 / 130 / ATCC MYA-4618 / FGSC 9003</strain>
    </source>
</reference>
<evidence type="ECO:0000256" key="7">
    <source>
        <dbReference type="ARBA" id="ARBA00022490"/>
    </source>
</evidence>
<proteinExistence type="inferred from homology"/>
<evidence type="ECO:0000313" key="15">
    <source>
        <dbReference type="Proteomes" id="UP000001861"/>
    </source>
</evidence>
<dbReference type="PANTHER" id="PTHR28262:SF1">
    <property type="entry name" value="DASH COMPLEX SUBUNIT SPC19"/>
    <property type="match status" value="1"/>
</dbReference>
<dbReference type="AlphaFoldDB" id="A8P6B1"/>
<evidence type="ECO:0000256" key="8">
    <source>
        <dbReference type="ARBA" id="ARBA00022838"/>
    </source>
</evidence>
<dbReference type="InterPro" id="IPR013251">
    <property type="entry name" value="DASH_Spc19"/>
</dbReference>
<dbReference type="eggNOG" id="ENOG502SDEQ">
    <property type="taxonomic scope" value="Eukaryota"/>
</dbReference>
<comment type="subcellular location">
    <subcellularLocation>
        <location evidence="3">Chromosome</location>
        <location evidence="3">Centromere</location>
        <location evidence="3">Kinetochore</location>
    </subcellularLocation>
    <subcellularLocation>
        <location evidence="2">Cytoplasm</location>
        <location evidence="2">Cytoskeleton</location>
        <location evidence="2">Spindle</location>
    </subcellularLocation>
    <subcellularLocation>
        <location evidence="1">Nucleus</location>
    </subcellularLocation>
</comment>
<evidence type="ECO:0000256" key="6">
    <source>
        <dbReference type="ARBA" id="ARBA00022454"/>
    </source>
</evidence>
<evidence type="ECO:0000256" key="3">
    <source>
        <dbReference type="ARBA" id="ARBA00004629"/>
    </source>
</evidence>
<dbReference type="GO" id="GO:0005876">
    <property type="term" value="C:spindle microtubule"/>
    <property type="evidence" value="ECO:0007669"/>
    <property type="project" value="InterPro"/>
</dbReference>
<dbReference type="GO" id="GO:0008608">
    <property type="term" value="P:attachment of spindle microtubules to kinetochore"/>
    <property type="evidence" value="ECO:0007669"/>
    <property type="project" value="InterPro"/>
</dbReference>
<evidence type="ECO:0000256" key="13">
    <source>
        <dbReference type="SAM" id="Coils"/>
    </source>
</evidence>
<accession>A8P6B1</accession>
<keyword evidence="7" id="KW-0963">Cytoplasm</keyword>
<keyword evidence="13" id="KW-0175">Coiled coil</keyword>
<name>A8P6B1_COPC7</name>
<comment type="caution">
    <text evidence="14">The sequence shown here is derived from an EMBL/GenBank/DDBJ whole genome shotgun (WGS) entry which is preliminary data.</text>
</comment>
<evidence type="ECO:0000256" key="10">
    <source>
        <dbReference type="ARBA" id="ARBA00023242"/>
    </source>
</evidence>
<dbReference type="OrthoDB" id="3361333at2759"/>
<dbReference type="EMBL" id="AACS02000005">
    <property type="protein sequence ID" value="EAU82687.1"/>
    <property type="molecule type" value="Genomic_DNA"/>
</dbReference>
<gene>
    <name evidence="14" type="ORF">CC1G_08844</name>
</gene>
<dbReference type="GO" id="GO:0042729">
    <property type="term" value="C:DASH complex"/>
    <property type="evidence" value="ECO:0007669"/>
    <property type="project" value="InterPro"/>
</dbReference>
<dbReference type="STRING" id="240176.A8P6B1"/>
<keyword evidence="8" id="KW-0995">Kinetochore</keyword>
<dbReference type="KEGG" id="cci:CC1G_08844"/>
<evidence type="ECO:0000256" key="11">
    <source>
        <dbReference type="ARBA" id="ARBA00023328"/>
    </source>
</evidence>
<keyword evidence="11" id="KW-0137">Centromere</keyword>
<feature type="coiled-coil region" evidence="13">
    <location>
        <begin position="148"/>
        <end position="175"/>
    </location>
</feature>
<organism evidence="14 15">
    <name type="scientific">Coprinopsis cinerea (strain Okayama-7 / 130 / ATCC MYA-4618 / FGSC 9003)</name>
    <name type="common">Inky cap fungus</name>
    <name type="synonym">Hormographiella aspergillata</name>
    <dbReference type="NCBI Taxonomy" id="240176"/>
    <lineage>
        <taxon>Eukaryota</taxon>
        <taxon>Fungi</taxon>
        <taxon>Dikarya</taxon>
        <taxon>Basidiomycota</taxon>
        <taxon>Agaricomycotina</taxon>
        <taxon>Agaricomycetes</taxon>
        <taxon>Agaricomycetidae</taxon>
        <taxon>Agaricales</taxon>
        <taxon>Agaricineae</taxon>
        <taxon>Psathyrellaceae</taxon>
        <taxon>Coprinopsis</taxon>
    </lineage>
</organism>